<dbReference type="Pfam" id="PF04321">
    <property type="entry name" value="RmlD_sub_bind"/>
    <property type="match status" value="1"/>
</dbReference>
<comment type="pathway">
    <text evidence="2">Carbohydrate biosynthesis; dTDP-L-rhamnose biosynthesis.</text>
</comment>
<dbReference type="CDD" id="cd05254">
    <property type="entry name" value="dTDP_HR_like_SDR_e"/>
    <property type="match status" value="1"/>
</dbReference>
<dbReference type="NCBIfam" id="TIGR01214">
    <property type="entry name" value="rmlD"/>
    <property type="match status" value="1"/>
</dbReference>
<dbReference type="Gene3D" id="3.40.50.720">
    <property type="entry name" value="NAD(P)-binding Rossmann-like Domain"/>
    <property type="match status" value="1"/>
</dbReference>
<evidence type="ECO:0000313" key="5">
    <source>
        <dbReference type="Proteomes" id="UP000030661"/>
    </source>
</evidence>
<dbReference type="HOGENOM" id="CLU_045518_1_2_0"/>
<name>A0A081C544_VECG1</name>
<dbReference type="UniPathway" id="UPA00124"/>
<dbReference type="InterPro" id="IPR005913">
    <property type="entry name" value="dTDP_dehydrorham_reduct"/>
</dbReference>
<protein>
    <recommendedName>
        <fullName evidence="2">dTDP-4-dehydrorhamnose reductase</fullName>
        <ecNumber evidence="2">1.1.1.133</ecNumber>
    </recommendedName>
</protein>
<reference evidence="4" key="1">
    <citation type="journal article" date="2015" name="PeerJ">
        <title>First genomic representation of candidate bacterial phylum KSB3 points to enhanced environmental sensing as a trigger of wastewater bulking.</title>
        <authorList>
            <person name="Sekiguchi Y."/>
            <person name="Ohashi A."/>
            <person name="Parks D.H."/>
            <person name="Yamauchi T."/>
            <person name="Tyson G.W."/>
            <person name="Hugenholtz P."/>
        </authorList>
    </citation>
    <scope>NUCLEOTIDE SEQUENCE [LARGE SCALE GENOMIC DNA]</scope>
</reference>
<evidence type="ECO:0000259" key="3">
    <source>
        <dbReference type="Pfam" id="PF04321"/>
    </source>
</evidence>
<proteinExistence type="inferred from homology"/>
<dbReference type="Gene3D" id="3.90.25.10">
    <property type="entry name" value="UDP-galactose 4-epimerase, domain 1"/>
    <property type="match status" value="1"/>
</dbReference>
<dbReference type="AlphaFoldDB" id="A0A081C544"/>
<accession>A0A081C544</accession>
<keyword evidence="2" id="KW-0521">NADP</keyword>
<keyword evidence="5" id="KW-1185">Reference proteome</keyword>
<evidence type="ECO:0000313" key="4">
    <source>
        <dbReference type="EMBL" id="GAK59699.1"/>
    </source>
</evidence>
<dbReference type="PANTHER" id="PTHR10491">
    <property type="entry name" value="DTDP-4-DEHYDRORHAMNOSE REDUCTASE"/>
    <property type="match status" value="1"/>
</dbReference>
<comment type="similarity">
    <text evidence="1 2">Belongs to the dTDP-4-dehydrorhamnose reductase family.</text>
</comment>
<dbReference type="InterPro" id="IPR029903">
    <property type="entry name" value="RmlD-like-bd"/>
</dbReference>
<feature type="domain" description="RmlD-like substrate binding" evidence="3">
    <location>
        <begin position="1"/>
        <end position="282"/>
    </location>
</feature>
<dbReference type="GO" id="GO:0008831">
    <property type="term" value="F:dTDP-4-dehydrorhamnose reductase activity"/>
    <property type="evidence" value="ECO:0007669"/>
    <property type="project" value="UniProtKB-EC"/>
</dbReference>
<gene>
    <name evidence="4" type="ORF">U27_06684</name>
</gene>
<organism evidence="4">
    <name type="scientific">Vecturithrix granuli</name>
    <dbReference type="NCBI Taxonomy" id="1499967"/>
    <lineage>
        <taxon>Bacteria</taxon>
        <taxon>Candidatus Moduliflexota</taxon>
        <taxon>Candidatus Vecturitrichia</taxon>
        <taxon>Candidatus Vecturitrichales</taxon>
        <taxon>Candidatus Vecturitrichaceae</taxon>
        <taxon>Candidatus Vecturithrix</taxon>
    </lineage>
</organism>
<evidence type="ECO:0000256" key="2">
    <source>
        <dbReference type="RuleBase" id="RU364082"/>
    </source>
</evidence>
<dbReference type="EC" id="1.1.1.133" evidence="2"/>
<dbReference type="InterPro" id="IPR036291">
    <property type="entry name" value="NAD(P)-bd_dom_sf"/>
</dbReference>
<dbReference type="PANTHER" id="PTHR10491:SF4">
    <property type="entry name" value="METHIONINE ADENOSYLTRANSFERASE 2 SUBUNIT BETA"/>
    <property type="match status" value="1"/>
</dbReference>
<dbReference type="STRING" id="1499967.U27_06684"/>
<keyword evidence="2" id="KW-0560">Oxidoreductase</keyword>
<comment type="function">
    <text evidence="2">Catalyzes the reduction of dTDP-6-deoxy-L-lyxo-4-hexulose to yield dTDP-L-rhamnose.</text>
</comment>
<sequence length="283" mass="31672">MKILVTGAKGMLGTDLTALLQADHEVFGIDLHNCDILQAEQLRAFVQAYQPEVIIHTAAYTNVDQAEIDEERATQLNVTGAKNVATAARTCQAKMIYISTDYVFDGQKSVPYTEDDPTHPLGVYGKTKFLGEQEVRALLNHDRRQDFLIVRTAWLYGQHGKNFVKAILERVQQQQPLRVVNDQTGSPTYTCDLARGILALIEHKASGIVHLTNSGQCTWYDFAKTILAYRQLSDVKIEAITTAELQRPAPRPAFSVLDTSKFTALTGQTLRPWQEGLQAYFEE</sequence>
<dbReference type="eggNOG" id="COG1091">
    <property type="taxonomic scope" value="Bacteria"/>
</dbReference>
<dbReference type="SUPFAM" id="SSF51735">
    <property type="entry name" value="NAD(P)-binding Rossmann-fold domains"/>
    <property type="match status" value="1"/>
</dbReference>
<evidence type="ECO:0000256" key="1">
    <source>
        <dbReference type="ARBA" id="ARBA00010944"/>
    </source>
</evidence>
<dbReference type="EMBL" id="DF820470">
    <property type="protein sequence ID" value="GAK59699.1"/>
    <property type="molecule type" value="Genomic_DNA"/>
</dbReference>
<dbReference type="Proteomes" id="UP000030661">
    <property type="component" value="Unassembled WGS sequence"/>
</dbReference>
<dbReference type="GO" id="GO:0019305">
    <property type="term" value="P:dTDP-rhamnose biosynthetic process"/>
    <property type="evidence" value="ECO:0007669"/>
    <property type="project" value="UniProtKB-UniPathway"/>
</dbReference>